<dbReference type="InterPro" id="IPR015265">
    <property type="entry name" value="PuR_N"/>
</dbReference>
<dbReference type="InterPro" id="IPR050118">
    <property type="entry name" value="Pur/Pyrimidine_PRTase"/>
</dbReference>
<dbReference type="CDD" id="cd06223">
    <property type="entry name" value="PRTases_typeI"/>
    <property type="match status" value="1"/>
</dbReference>
<dbReference type="AlphaFoldDB" id="A0A348AGV7"/>
<evidence type="ECO:0000256" key="2">
    <source>
        <dbReference type="ARBA" id="ARBA00023015"/>
    </source>
</evidence>
<dbReference type="PANTHER" id="PTHR43864">
    <property type="entry name" value="HYPOXANTHINE/GUANINE PHOSPHORIBOSYLTRANSFERASE"/>
    <property type="match status" value="1"/>
</dbReference>
<dbReference type="SUPFAM" id="SSF46785">
    <property type="entry name" value="Winged helix' DNA-binding domain"/>
    <property type="match status" value="1"/>
</dbReference>
<protein>
    <submittedName>
        <fullName evidence="8">Pur operon repressor</fullName>
    </submittedName>
</protein>
<feature type="domain" description="Phosphoribosyltransferase" evidence="6">
    <location>
        <begin position="124"/>
        <end position="239"/>
    </location>
</feature>
<evidence type="ECO:0000313" key="8">
    <source>
        <dbReference type="EMBL" id="BBB90305.1"/>
    </source>
</evidence>
<dbReference type="InterPro" id="IPR010078">
    <property type="entry name" value="PurR_Bsub"/>
</dbReference>
<dbReference type="NCBIfam" id="TIGR01743">
    <property type="entry name" value="purR_Bsub"/>
    <property type="match status" value="1"/>
</dbReference>
<dbReference type="GO" id="GO:0003677">
    <property type="term" value="F:DNA binding"/>
    <property type="evidence" value="ECO:0007669"/>
    <property type="project" value="UniProtKB-KW"/>
</dbReference>
<dbReference type="Proteomes" id="UP000276437">
    <property type="component" value="Chromosome"/>
</dbReference>
<sequence>MDKVRKMERVVAMTKFLVDSPHHLFSLSYFSEIFGAAKSTICEDVITIRETLAEFGLGVVETVAGAAGGVRFVPVPSRDATLELLKKLASRLSEPDRIIPGGFLYMSDLLFTPTLMVKVGEIFMSRLAHTIPDHILTVETKGIPLAFMTARAFDIPLVTVRRGSRVTDGTAVSINYVTGSSRRIQTMSLPRRALPAGARVLIIDDFMKAGGTAKGMVDLAREVGAYIVGTGVLVSTAEPVHKLVDDYLSLLILHDIDEHTKVIDIRPVLEAKK</sequence>
<dbReference type="Pfam" id="PF00156">
    <property type="entry name" value="Pribosyltran"/>
    <property type="match status" value="1"/>
</dbReference>
<evidence type="ECO:0000256" key="3">
    <source>
        <dbReference type="ARBA" id="ARBA00023125"/>
    </source>
</evidence>
<evidence type="ECO:0000256" key="4">
    <source>
        <dbReference type="ARBA" id="ARBA00023163"/>
    </source>
</evidence>
<dbReference type="InterPro" id="IPR000836">
    <property type="entry name" value="PRTase_dom"/>
</dbReference>
<reference evidence="8 9" key="1">
    <citation type="journal article" date="2018" name="Int. J. Syst. Evol. Microbiol.">
        <title>Methylomusa anaerophila gen. nov., sp. nov., an anaerobic methanol-utilizing bacterium isolated from a microbial fuel cell.</title>
        <authorList>
            <person name="Amano N."/>
            <person name="Yamamuro A."/>
            <person name="Miyahara M."/>
            <person name="Kouzuma A."/>
            <person name="Abe T."/>
            <person name="Watanabe K."/>
        </authorList>
    </citation>
    <scope>NUCLEOTIDE SEQUENCE [LARGE SCALE GENOMIC DNA]</scope>
    <source>
        <strain evidence="8 9">MMFC1</strain>
    </source>
</reference>
<comment type="subunit">
    <text evidence="1">Homodimer.</text>
</comment>
<dbReference type="InterPro" id="IPR036388">
    <property type="entry name" value="WH-like_DNA-bd_sf"/>
</dbReference>
<keyword evidence="4" id="KW-0804">Transcription</keyword>
<dbReference type="Pfam" id="PF09182">
    <property type="entry name" value="PuR_N"/>
    <property type="match status" value="1"/>
</dbReference>
<keyword evidence="3" id="KW-0238">DNA-binding</keyword>
<dbReference type="GO" id="GO:0045892">
    <property type="term" value="P:negative regulation of DNA-templated transcription"/>
    <property type="evidence" value="ECO:0007669"/>
    <property type="project" value="InterPro"/>
</dbReference>
<keyword evidence="2" id="KW-0805">Transcription regulation</keyword>
<dbReference type="InterPro" id="IPR036390">
    <property type="entry name" value="WH_DNA-bd_sf"/>
</dbReference>
<evidence type="ECO:0000259" key="6">
    <source>
        <dbReference type="Pfam" id="PF00156"/>
    </source>
</evidence>
<dbReference type="Gene3D" id="3.40.50.2020">
    <property type="match status" value="1"/>
</dbReference>
<dbReference type="InterPro" id="IPR029057">
    <property type="entry name" value="PRTase-like"/>
</dbReference>
<gene>
    <name evidence="8" type="primary">purR</name>
    <name evidence="8" type="ORF">MAMMFC1_00953</name>
</gene>
<dbReference type="Gene3D" id="1.10.10.10">
    <property type="entry name" value="Winged helix-like DNA-binding domain superfamily/Winged helix DNA-binding domain"/>
    <property type="match status" value="1"/>
</dbReference>
<dbReference type="EMBL" id="AP018449">
    <property type="protein sequence ID" value="BBB90305.1"/>
    <property type="molecule type" value="Genomic_DNA"/>
</dbReference>
<organism evidence="8 9">
    <name type="scientific">Methylomusa anaerophila</name>
    <dbReference type="NCBI Taxonomy" id="1930071"/>
    <lineage>
        <taxon>Bacteria</taxon>
        <taxon>Bacillati</taxon>
        <taxon>Bacillota</taxon>
        <taxon>Negativicutes</taxon>
        <taxon>Selenomonadales</taxon>
        <taxon>Sporomusaceae</taxon>
        <taxon>Methylomusa</taxon>
    </lineage>
</organism>
<keyword evidence="9" id="KW-1185">Reference proteome</keyword>
<name>A0A348AGV7_9FIRM</name>
<evidence type="ECO:0000256" key="5">
    <source>
        <dbReference type="ARBA" id="ARBA00049656"/>
    </source>
</evidence>
<feature type="domain" description="Bacterial purine repressor N-terminal" evidence="7">
    <location>
        <begin position="5"/>
        <end position="74"/>
    </location>
</feature>
<dbReference type="PANTHER" id="PTHR43864:SF2">
    <property type="entry name" value="PUR OPERON REPRESSOR"/>
    <property type="match status" value="1"/>
</dbReference>
<proteinExistence type="inferred from homology"/>
<dbReference type="OrthoDB" id="4213751at2"/>
<evidence type="ECO:0000259" key="7">
    <source>
        <dbReference type="Pfam" id="PF09182"/>
    </source>
</evidence>
<dbReference type="GO" id="GO:0045982">
    <property type="term" value="P:negative regulation of purine nucleobase metabolic process"/>
    <property type="evidence" value="ECO:0007669"/>
    <property type="project" value="InterPro"/>
</dbReference>
<comment type="similarity">
    <text evidence="5">Belongs to the purine/pyrimidine phosphoribosyltransferase family. PurR subfamily.</text>
</comment>
<dbReference type="RefSeq" id="WP_126306923.1">
    <property type="nucleotide sequence ID" value="NZ_AP018449.1"/>
</dbReference>
<accession>A0A348AGV7</accession>
<dbReference type="KEGG" id="mana:MAMMFC1_00953"/>
<evidence type="ECO:0000313" key="9">
    <source>
        <dbReference type="Proteomes" id="UP000276437"/>
    </source>
</evidence>
<dbReference type="SUPFAM" id="SSF53271">
    <property type="entry name" value="PRTase-like"/>
    <property type="match status" value="1"/>
</dbReference>
<evidence type="ECO:0000256" key="1">
    <source>
        <dbReference type="ARBA" id="ARBA00011738"/>
    </source>
</evidence>